<comment type="similarity">
    <text evidence="2">Belongs to the type II topoisomerase GyrB family.</text>
</comment>
<comment type="catalytic activity">
    <reaction evidence="1">
        <text>ATP-dependent breakage, passage and rejoining of double-stranded DNA.</text>
        <dbReference type="EC" id="5.6.2.2"/>
    </reaction>
</comment>
<feature type="domain" description="Histidine kinase/HSP90-like ATPase" evidence="9">
    <location>
        <begin position="19"/>
        <end position="155"/>
    </location>
</feature>
<dbReference type="InterPro" id="IPR014721">
    <property type="entry name" value="Ribsml_uS5_D2-typ_fold_subgr"/>
</dbReference>
<dbReference type="GO" id="GO:0005524">
    <property type="term" value="F:ATP binding"/>
    <property type="evidence" value="ECO:0007669"/>
    <property type="project" value="UniProtKB-KW"/>
</dbReference>
<keyword evidence="11" id="KW-1185">Reference proteome</keyword>
<dbReference type="InterPro" id="IPR003594">
    <property type="entry name" value="HATPase_dom"/>
</dbReference>
<keyword evidence="8" id="KW-0413">Isomerase</keyword>
<dbReference type="STRING" id="927083.DB32_008400"/>
<evidence type="ECO:0000256" key="1">
    <source>
        <dbReference type="ARBA" id="ARBA00000185"/>
    </source>
</evidence>
<evidence type="ECO:0000313" key="11">
    <source>
        <dbReference type="Proteomes" id="UP000034883"/>
    </source>
</evidence>
<dbReference type="PRINTS" id="PR00418">
    <property type="entry name" value="TPI2FAMILY"/>
</dbReference>
<evidence type="ECO:0000256" key="7">
    <source>
        <dbReference type="ARBA" id="ARBA00023125"/>
    </source>
</evidence>
<keyword evidence="7" id="KW-0238">DNA-binding</keyword>
<dbReference type="InterPro" id="IPR001241">
    <property type="entry name" value="Topo_IIA"/>
</dbReference>
<dbReference type="Pfam" id="PF02518">
    <property type="entry name" value="HATPase_c"/>
    <property type="match status" value="1"/>
</dbReference>
<dbReference type="SUPFAM" id="SSF54211">
    <property type="entry name" value="Ribosomal protein S5 domain 2-like"/>
    <property type="match status" value="1"/>
</dbReference>
<evidence type="ECO:0000259" key="9">
    <source>
        <dbReference type="SMART" id="SM00387"/>
    </source>
</evidence>
<keyword evidence="5" id="KW-0067">ATP-binding</keyword>
<gene>
    <name evidence="10" type="ORF">DB32_008400</name>
</gene>
<evidence type="ECO:0000256" key="5">
    <source>
        <dbReference type="ARBA" id="ARBA00022840"/>
    </source>
</evidence>
<dbReference type="OrthoDB" id="5512710at2"/>
<dbReference type="Gene3D" id="3.30.565.10">
    <property type="entry name" value="Histidine kinase-like ATPase, C-terminal domain"/>
    <property type="match status" value="1"/>
</dbReference>
<evidence type="ECO:0000256" key="6">
    <source>
        <dbReference type="ARBA" id="ARBA00023029"/>
    </source>
</evidence>
<dbReference type="AlphaFoldDB" id="A0A0F6YMB6"/>
<dbReference type="SMART" id="SM00387">
    <property type="entry name" value="HATPase_c"/>
    <property type="match status" value="1"/>
</dbReference>
<name>A0A0F6YMB6_9BACT</name>
<protein>
    <recommendedName>
        <fullName evidence="3">DNA topoisomerase (ATP-hydrolyzing)</fullName>
        <ecNumber evidence="3">5.6.2.2</ecNumber>
    </recommendedName>
</protein>
<evidence type="ECO:0000256" key="3">
    <source>
        <dbReference type="ARBA" id="ARBA00012895"/>
    </source>
</evidence>
<dbReference type="EMBL" id="CP011125">
    <property type="protein sequence ID" value="AKF11251.1"/>
    <property type="molecule type" value="Genomic_DNA"/>
</dbReference>
<dbReference type="GO" id="GO:0006265">
    <property type="term" value="P:DNA topological change"/>
    <property type="evidence" value="ECO:0007669"/>
    <property type="project" value="InterPro"/>
</dbReference>
<dbReference type="PANTHER" id="PTHR45866:SF1">
    <property type="entry name" value="DNA GYRASE SUBUNIT B, MITOCHONDRIAL"/>
    <property type="match status" value="1"/>
</dbReference>
<evidence type="ECO:0000313" key="10">
    <source>
        <dbReference type="EMBL" id="AKF11251.1"/>
    </source>
</evidence>
<organism evidence="10 11">
    <name type="scientific">Sandaracinus amylolyticus</name>
    <dbReference type="NCBI Taxonomy" id="927083"/>
    <lineage>
        <taxon>Bacteria</taxon>
        <taxon>Pseudomonadati</taxon>
        <taxon>Myxococcota</taxon>
        <taxon>Polyangia</taxon>
        <taxon>Polyangiales</taxon>
        <taxon>Sandaracinaceae</taxon>
        <taxon>Sandaracinus</taxon>
    </lineage>
</organism>
<accession>A0A0F6YMB6</accession>
<dbReference type="PANTHER" id="PTHR45866">
    <property type="entry name" value="DNA GYRASE/TOPOISOMERASE SUBUNIT B"/>
    <property type="match status" value="1"/>
</dbReference>
<evidence type="ECO:0000256" key="2">
    <source>
        <dbReference type="ARBA" id="ARBA00010708"/>
    </source>
</evidence>
<dbReference type="InterPro" id="IPR020568">
    <property type="entry name" value="Ribosomal_Su5_D2-typ_SF"/>
</dbReference>
<reference evidence="10 11" key="1">
    <citation type="submission" date="2015-03" db="EMBL/GenBank/DDBJ databases">
        <title>Genome assembly of Sandaracinus amylolyticus DSM 53668.</title>
        <authorList>
            <person name="Sharma G."/>
            <person name="Subramanian S."/>
        </authorList>
    </citation>
    <scope>NUCLEOTIDE SEQUENCE [LARGE SCALE GENOMIC DNA]</scope>
    <source>
        <strain evidence="10 11">DSM 53668</strain>
    </source>
</reference>
<dbReference type="SUPFAM" id="SSF55874">
    <property type="entry name" value="ATPase domain of HSP90 chaperone/DNA topoisomerase II/histidine kinase"/>
    <property type="match status" value="1"/>
</dbReference>
<dbReference type="RefSeq" id="WP_053238134.1">
    <property type="nucleotide sequence ID" value="NZ_CP011125.1"/>
</dbReference>
<dbReference type="InterPro" id="IPR036890">
    <property type="entry name" value="HATPase_C_sf"/>
</dbReference>
<dbReference type="GO" id="GO:0003677">
    <property type="term" value="F:DNA binding"/>
    <property type="evidence" value="ECO:0007669"/>
    <property type="project" value="UniProtKB-KW"/>
</dbReference>
<dbReference type="KEGG" id="samy:DB32_008400"/>
<sequence>MSAIEAIRKRPGMYVGDVHDGSGLLQVLWEVVANAIDEHLAGHASRVRVTIESDDSFVVEDDGRGIAPDVAIRALTELHDTNTLDGHHPHVHIGLHGVGLVVVNALSESLVIESRRGGRIHRARFARGVCVEPMHDDGASDMRGTRISFRPDPEIFSWTRVDLTRAQSRIDELGAFLERLSIELVIAERRMRPPVGIAALLRDPRGLHAPVLHRATIGDIGVELAVVLHDRPWGSVRTFVNTMETRDGGVHLVAFWSALRMFFAEASEPERFAHAVVHVSSADPAYGAPMRDELVDPRARRPVVDATLELLRSLADAHPDAVARVRELAK</sequence>
<proteinExistence type="inferred from homology"/>
<keyword evidence="6" id="KW-0799">Topoisomerase</keyword>
<keyword evidence="4" id="KW-0547">Nucleotide-binding</keyword>
<dbReference type="SMART" id="SM00433">
    <property type="entry name" value="TOP2c"/>
    <property type="match status" value="1"/>
</dbReference>
<dbReference type="GO" id="GO:0003918">
    <property type="term" value="F:DNA topoisomerase type II (double strand cut, ATP-hydrolyzing) activity"/>
    <property type="evidence" value="ECO:0007669"/>
    <property type="project" value="UniProtKB-EC"/>
</dbReference>
<evidence type="ECO:0000256" key="8">
    <source>
        <dbReference type="ARBA" id="ARBA00023235"/>
    </source>
</evidence>
<dbReference type="Proteomes" id="UP000034883">
    <property type="component" value="Chromosome"/>
</dbReference>
<evidence type="ECO:0000256" key="4">
    <source>
        <dbReference type="ARBA" id="ARBA00022741"/>
    </source>
</evidence>
<dbReference type="Gene3D" id="3.30.230.10">
    <property type="match status" value="1"/>
</dbReference>
<dbReference type="EC" id="5.6.2.2" evidence="3"/>